<dbReference type="RefSeq" id="XP_041188451.1">
    <property type="nucleotide sequence ID" value="XM_041336735.1"/>
</dbReference>
<protein>
    <submittedName>
        <fullName evidence="2">Uncharacterized protein</fullName>
    </submittedName>
</protein>
<organism evidence="2 3">
    <name type="scientific">Suillus subaureus</name>
    <dbReference type="NCBI Taxonomy" id="48587"/>
    <lineage>
        <taxon>Eukaryota</taxon>
        <taxon>Fungi</taxon>
        <taxon>Dikarya</taxon>
        <taxon>Basidiomycota</taxon>
        <taxon>Agaricomycotina</taxon>
        <taxon>Agaricomycetes</taxon>
        <taxon>Agaricomycetidae</taxon>
        <taxon>Boletales</taxon>
        <taxon>Suillineae</taxon>
        <taxon>Suillaceae</taxon>
        <taxon>Suillus</taxon>
    </lineage>
</organism>
<proteinExistence type="predicted"/>
<gene>
    <name evidence="2" type="ORF">BJ212DRAFT_1383713</name>
</gene>
<evidence type="ECO:0000256" key="1">
    <source>
        <dbReference type="SAM" id="Phobius"/>
    </source>
</evidence>
<feature type="transmembrane region" description="Helical" evidence="1">
    <location>
        <begin position="35"/>
        <end position="60"/>
    </location>
</feature>
<feature type="transmembrane region" description="Helical" evidence="1">
    <location>
        <begin position="7"/>
        <end position="23"/>
    </location>
</feature>
<evidence type="ECO:0000313" key="2">
    <source>
        <dbReference type="EMBL" id="KAG1808167.1"/>
    </source>
</evidence>
<dbReference type="AlphaFoldDB" id="A0A9P7E0P4"/>
<reference evidence="2" key="1">
    <citation type="journal article" date="2020" name="New Phytol.">
        <title>Comparative genomics reveals dynamic genome evolution in host specialist ectomycorrhizal fungi.</title>
        <authorList>
            <person name="Lofgren L.A."/>
            <person name="Nguyen N.H."/>
            <person name="Vilgalys R."/>
            <person name="Ruytinx J."/>
            <person name="Liao H.L."/>
            <person name="Branco S."/>
            <person name="Kuo A."/>
            <person name="LaButti K."/>
            <person name="Lipzen A."/>
            <person name="Andreopoulos W."/>
            <person name="Pangilinan J."/>
            <person name="Riley R."/>
            <person name="Hundley H."/>
            <person name="Na H."/>
            <person name="Barry K."/>
            <person name="Grigoriev I.V."/>
            <person name="Stajich J.E."/>
            <person name="Kennedy P.G."/>
        </authorList>
    </citation>
    <scope>NUCLEOTIDE SEQUENCE</scope>
    <source>
        <strain evidence="2">MN1</strain>
    </source>
</reference>
<keyword evidence="1" id="KW-0812">Transmembrane</keyword>
<accession>A0A9P7E0P4</accession>
<keyword evidence="3" id="KW-1185">Reference proteome</keyword>
<dbReference type="EMBL" id="JABBWG010000039">
    <property type="protein sequence ID" value="KAG1808167.1"/>
    <property type="molecule type" value="Genomic_DNA"/>
</dbReference>
<dbReference type="Proteomes" id="UP000807769">
    <property type="component" value="Unassembled WGS sequence"/>
</dbReference>
<dbReference type="GeneID" id="64630752"/>
<keyword evidence="1" id="KW-0472">Membrane</keyword>
<keyword evidence="1" id="KW-1133">Transmembrane helix</keyword>
<evidence type="ECO:0000313" key="3">
    <source>
        <dbReference type="Proteomes" id="UP000807769"/>
    </source>
</evidence>
<comment type="caution">
    <text evidence="2">The sequence shown here is derived from an EMBL/GenBank/DDBJ whole genome shotgun (WGS) entry which is preliminary data.</text>
</comment>
<name>A0A9P7E0P4_9AGAM</name>
<sequence>MRIHPSTLLFSLYFQFTFFYHFTMTSSHNLQDTSFVSLLVIVTALTLCLCPLSFLSPFYLEHVSHPSYPLRYLRSTVTVRTSLNQKYSPSVSESIISARIQVWFSTSIRLIFVSISPFELASHTKFFL</sequence>